<dbReference type="Proteomes" id="UP001345013">
    <property type="component" value="Unassembled WGS sequence"/>
</dbReference>
<proteinExistence type="predicted"/>
<evidence type="ECO:0000313" key="2">
    <source>
        <dbReference type="EMBL" id="KAK5085018.1"/>
    </source>
</evidence>
<sequence length="536" mass="59586">MSQPRTPPRRTHQYEHDAVHPNAQSLRTLSVAPVADINPQSPSSDGQDLSQMPLTNAILKSHNTIQPGLLLSTKFGVVQSDAANAGAEGPEYKYLESAGNDLPVFLSDVQSLADLKSFQHEHLGNTYRYHGLSMVDVLCYSIQSLDPEDSGNYVGLLDCSTQDQWDMAVRLVNAIYHQASDCTSPDLCDFCTTPPLLVICFTQEKWEQALKSKNLDHNSTELIYLDGYNEAYALRLRNADRTKYQLHMKQCGLAYHQCELTGLTSLCTPPRGYAPRVPQSTVKRQAEQAPVGPKRRGRPPRAFTSAKPQTKPSGKGKSTPRRLIVQDRPPLRKATSEDFLKATIKPEGTQMKEEHHCITICKGETMVEIQTDKRGKTVMRCPNCAAARRNCYWKEPDKGIDNYDKAFEFYNGTRVPGNTREGRAQRALRRMNAEERIETVSEGVEDGDGREGAGKGVGDEASYVDDAAGDDSDGDDRKVQDDVSERTDGELEWDEEDDFGWETDDADDELEEDVKDKGGDHGSGTGEDEEARGAEY</sequence>
<dbReference type="EMBL" id="JAVRRG010000107">
    <property type="protein sequence ID" value="KAK5085018.1"/>
    <property type="molecule type" value="Genomic_DNA"/>
</dbReference>
<feature type="region of interest" description="Disordered" evidence="1">
    <location>
        <begin position="415"/>
        <end position="536"/>
    </location>
</feature>
<evidence type="ECO:0000256" key="1">
    <source>
        <dbReference type="SAM" id="MobiDB-lite"/>
    </source>
</evidence>
<gene>
    <name evidence="2" type="ORF">LTR24_007284</name>
</gene>
<feature type="region of interest" description="Disordered" evidence="1">
    <location>
        <begin position="274"/>
        <end position="339"/>
    </location>
</feature>
<reference evidence="2 3" key="1">
    <citation type="submission" date="2023-08" db="EMBL/GenBank/DDBJ databases">
        <title>Black Yeasts Isolated from many extreme environments.</title>
        <authorList>
            <person name="Coleine C."/>
            <person name="Stajich J.E."/>
            <person name="Selbmann L."/>
        </authorList>
    </citation>
    <scope>NUCLEOTIDE SEQUENCE [LARGE SCALE GENOMIC DNA]</scope>
    <source>
        <strain evidence="2 3">CCFEE 5885</strain>
    </source>
</reference>
<protein>
    <submittedName>
        <fullName evidence="2">Uncharacterized protein</fullName>
    </submittedName>
</protein>
<comment type="caution">
    <text evidence="2">The sequence shown here is derived from an EMBL/GenBank/DDBJ whole genome shotgun (WGS) entry which is preliminary data.</text>
</comment>
<evidence type="ECO:0000313" key="3">
    <source>
        <dbReference type="Proteomes" id="UP001345013"/>
    </source>
</evidence>
<keyword evidence="3" id="KW-1185">Reference proteome</keyword>
<feature type="region of interest" description="Disordered" evidence="1">
    <location>
        <begin position="1"/>
        <end position="25"/>
    </location>
</feature>
<name>A0ABR0K3C2_9EURO</name>
<feature type="compositionally biased region" description="Acidic residues" evidence="1">
    <location>
        <begin position="490"/>
        <end position="513"/>
    </location>
</feature>
<feature type="compositionally biased region" description="Basic and acidic residues" evidence="1">
    <location>
        <begin position="475"/>
        <end position="489"/>
    </location>
</feature>
<accession>A0ABR0K3C2</accession>
<organism evidence="2 3">
    <name type="scientific">Lithohypha guttulata</name>
    <dbReference type="NCBI Taxonomy" id="1690604"/>
    <lineage>
        <taxon>Eukaryota</taxon>
        <taxon>Fungi</taxon>
        <taxon>Dikarya</taxon>
        <taxon>Ascomycota</taxon>
        <taxon>Pezizomycotina</taxon>
        <taxon>Eurotiomycetes</taxon>
        <taxon>Chaetothyriomycetidae</taxon>
        <taxon>Chaetothyriales</taxon>
        <taxon>Trichomeriaceae</taxon>
        <taxon>Lithohypha</taxon>
    </lineage>
</organism>